<keyword evidence="3" id="KW-1185">Reference proteome</keyword>
<reference evidence="2 3" key="1">
    <citation type="submission" date="2021-05" db="EMBL/GenBank/DDBJ databases">
        <title>Comparative genomic studies on the polysaccharide-degrading batcterial strains of the Flammeovirga genus.</title>
        <authorList>
            <person name="Zewei F."/>
            <person name="Zheng Z."/>
            <person name="Yu L."/>
            <person name="Ruyue G."/>
            <person name="Yanhong M."/>
            <person name="Yuanyuan C."/>
            <person name="Jingyan G."/>
            <person name="Wenjun H."/>
        </authorList>
    </citation>
    <scope>NUCLEOTIDE SEQUENCE [LARGE SCALE GENOMIC DNA]</scope>
    <source>
        <strain evidence="2 3">NBRC:100898</strain>
    </source>
</reference>
<dbReference type="Proteomes" id="UP000678679">
    <property type="component" value="Chromosome 1"/>
</dbReference>
<evidence type="ECO:0000256" key="1">
    <source>
        <dbReference type="SAM" id="SignalP"/>
    </source>
</evidence>
<name>A0AAX1N4G1_9BACT</name>
<keyword evidence="2" id="KW-0449">Lipoprotein</keyword>
<dbReference type="EMBL" id="CP076132">
    <property type="protein sequence ID" value="QWG01271.1"/>
    <property type="molecule type" value="Genomic_DNA"/>
</dbReference>
<dbReference type="RefSeq" id="WP_169662786.1">
    <property type="nucleotide sequence ID" value="NZ_CP076132.1"/>
</dbReference>
<evidence type="ECO:0000313" key="2">
    <source>
        <dbReference type="EMBL" id="QWG01271.1"/>
    </source>
</evidence>
<evidence type="ECO:0000313" key="3">
    <source>
        <dbReference type="Proteomes" id="UP000678679"/>
    </source>
</evidence>
<sequence>MMNKIYPFFIKLSCLLVALSFYSCDSTRVDEKYIDFTEGIWPVDSLASFDFDIENPNEDYNLITYIRNTNDYPYQNIYIKYSLIYNGEENNDTIINNTLSDFQLFEVKSGKPFGEMETSLGNSSTGAIYNHPLLLKKDISFPKEGNYSLEIQHYMRQDSLEGIIGVGYRIEHSK</sequence>
<feature type="chain" id="PRO_5044004691" evidence="1">
    <location>
        <begin position="24"/>
        <end position="174"/>
    </location>
</feature>
<dbReference type="NCBIfam" id="TIGR03511">
    <property type="entry name" value="GldH_lipo"/>
    <property type="match status" value="1"/>
</dbReference>
<keyword evidence="1" id="KW-0732">Signal</keyword>
<feature type="signal peptide" evidence="1">
    <location>
        <begin position="1"/>
        <end position="23"/>
    </location>
</feature>
<organism evidence="2 3">
    <name type="scientific">Flammeovirga yaeyamensis</name>
    <dbReference type="NCBI Taxonomy" id="367791"/>
    <lineage>
        <taxon>Bacteria</taxon>
        <taxon>Pseudomonadati</taxon>
        <taxon>Bacteroidota</taxon>
        <taxon>Cytophagia</taxon>
        <taxon>Cytophagales</taxon>
        <taxon>Flammeovirgaceae</taxon>
        <taxon>Flammeovirga</taxon>
    </lineage>
</organism>
<dbReference type="Pfam" id="PF14109">
    <property type="entry name" value="GldH_lipo"/>
    <property type="match status" value="1"/>
</dbReference>
<protein>
    <submittedName>
        <fullName evidence="2">Gliding motility lipoprotein GldH</fullName>
    </submittedName>
</protein>
<dbReference type="PROSITE" id="PS51257">
    <property type="entry name" value="PROKAR_LIPOPROTEIN"/>
    <property type="match status" value="1"/>
</dbReference>
<proteinExistence type="predicted"/>
<accession>A0AAX1N4G1</accession>
<gene>
    <name evidence="2" type="ORF">KMW28_16635</name>
</gene>
<dbReference type="AlphaFoldDB" id="A0AAX1N4G1"/>
<dbReference type="InterPro" id="IPR020018">
    <property type="entry name" value="Motility-assoc_lipoprot_GldH"/>
</dbReference>
<dbReference type="KEGG" id="fya:KMW28_16635"/>